<gene>
    <name evidence="1" type="ORF">DILT_LOCUS11138</name>
</gene>
<reference evidence="1 2" key="1">
    <citation type="submission" date="2018-11" db="EMBL/GenBank/DDBJ databases">
        <authorList>
            <consortium name="Pathogen Informatics"/>
        </authorList>
    </citation>
    <scope>NUCLEOTIDE SEQUENCE [LARGE SCALE GENOMIC DNA]</scope>
</reference>
<accession>A0A3P7LUJ2</accession>
<keyword evidence="2" id="KW-1185">Reference proteome</keyword>
<dbReference type="Proteomes" id="UP000281553">
    <property type="component" value="Unassembled WGS sequence"/>
</dbReference>
<organism evidence="1 2">
    <name type="scientific">Dibothriocephalus latus</name>
    <name type="common">Fish tapeworm</name>
    <name type="synonym">Diphyllobothrium latum</name>
    <dbReference type="NCBI Taxonomy" id="60516"/>
    <lineage>
        <taxon>Eukaryota</taxon>
        <taxon>Metazoa</taxon>
        <taxon>Spiralia</taxon>
        <taxon>Lophotrochozoa</taxon>
        <taxon>Platyhelminthes</taxon>
        <taxon>Cestoda</taxon>
        <taxon>Eucestoda</taxon>
        <taxon>Diphyllobothriidea</taxon>
        <taxon>Diphyllobothriidae</taxon>
        <taxon>Dibothriocephalus</taxon>
    </lineage>
</organism>
<dbReference type="EMBL" id="UYRU01062073">
    <property type="protein sequence ID" value="VDN15307.1"/>
    <property type="molecule type" value="Genomic_DNA"/>
</dbReference>
<name>A0A3P7LUJ2_DIBLA</name>
<protein>
    <submittedName>
        <fullName evidence="1">Uncharacterized protein</fullName>
    </submittedName>
</protein>
<evidence type="ECO:0000313" key="2">
    <source>
        <dbReference type="Proteomes" id="UP000281553"/>
    </source>
</evidence>
<evidence type="ECO:0000313" key="1">
    <source>
        <dbReference type="EMBL" id="VDN15307.1"/>
    </source>
</evidence>
<dbReference type="AlphaFoldDB" id="A0A3P7LUJ2"/>
<sequence length="222" mass="25622">MQTSFALPPIWQNDDEMYRLMQRIKRPREIDPTGFEQKISFWSNLIEDYANCHRVVVVSENALKKLFSRTFPPDGAVLSPDCLHQVLNYKLENGTLKIPEMDGLISKLAGLIPDADLILPNALQKFSEEFRRSIVSDLESLSPEHLVYIYEDYEKALSNFFTHELSRSFVEQTLLKEGYIRIESSSDIKVFFLKMLTFNPYLQHCNVYAGASKIETPVIHLA</sequence>
<dbReference type="OrthoDB" id="6285731at2759"/>
<proteinExistence type="predicted"/>
<dbReference type="Pfam" id="PF25880">
    <property type="entry name" value="WHD_CHMP7_1st"/>
    <property type="match status" value="1"/>
</dbReference>